<proteinExistence type="predicted"/>
<sequence>MDVKMTPPAATPRGEADVKMTPPTANEIKLYCGVYHRAKMFSVQARLDKEVDCLLVKLGKQLGAPSADLTLYLAKNEGGDWVKSDKELKSFLARGPVKNESGDTGFEETWPSNLLSTYFDQQTPPLGVVHVLVELTENYQKRQKTESEVPSAMDARMAPLDLTDLKAKASKSGELPKDGDFLKLLEWNDEDRGKVKNIKAIGDIVGFTGPEFYVRK</sequence>
<dbReference type="AlphaFoldDB" id="A0A6A3H8B2"/>
<comment type="subcellular location">
    <subcellularLocation>
        <location evidence="1">Host cell</location>
    </subcellularLocation>
    <subcellularLocation>
        <location evidence="2">Secreted</location>
    </subcellularLocation>
</comment>
<dbReference type="EMBL" id="QXFU01005262">
    <property type="protein sequence ID" value="KAE8965018.1"/>
    <property type="molecule type" value="Genomic_DNA"/>
</dbReference>
<dbReference type="GO" id="GO:0043657">
    <property type="term" value="C:host cell"/>
    <property type="evidence" value="ECO:0007669"/>
    <property type="project" value="UniProtKB-SubCell"/>
</dbReference>
<keyword evidence="3" id="KW-0964">Secreted</keyword>
<dbReference type="Pfam" id="PF20147">
    <property type="entry name" value="Crinkler"/>
    <property type="match status" value="1"/>
</dbReference>
<feature type="non-terminal residue" evidence="6">
    <location>
        <position position="216"/>
    </location>
</feature>
<gene>
    <name evidence="6" type="ORF">PR002_g28805</name>
</gene>
<evidence type="ECO:0000313" key="6">
    <source>
        <dbReference type="EMBL" id="KAE8965018.1"/>
    </source>
</evidence>
<dbReference type="Proteomes" id="UP000435112">
    <property type="component" value="Unassembled WGS sequence"/>
</dbReference>
<accession>A0A6A3H8B2</accession>
<evidence type="ECO:0000256" key="1">
    <source>
        <dbReference type="ARBA" id="ARBA00004340"/>
    </source>
</evidence>
<feature type="domain" description="Crinkler effector protein N-terminal" evidence="5">
    <location>
        <begin position="28"/>
        <end position="134"/>
    </location>
</feature>
<evidence type="ECO:0000256" key="3">
    <source>
        <dbReference type="ARBA" id="ARBA00022525"/>
    </source>
</evidence>
<name>A0A6A3H8B2_9STRA</name>
<evidence type="ECO:0000259" key="5">
    <source>
        <dbReference type="Pfam" id="PF20147"/>
    </source>
</evidence>
<reference evidence="6 7" key="1">
    <citation type="submission" date="2018-09" db="EMBL/GenBank/DDBJ databases">
        <title>Genomic investigation of the strawberry pathogen Phytophthora fragariae indicates pathogenicity is determined by transcriptional variation in three key races.</title>
        <authorList>
            <person name="Adams T.M."/>
            <person name="Armitage A.D."/>
            <person name="Sobczyk M.K."/>
            <person name="Bates H.J."/>
            <person name="Dunwell J.M."/>
            <person name="Nellist C.F."/>
            <person name="Harrison R.J."/>
        </authorList>
    </citation>
    <scope>NUCLEOTIDE SEQUENCE [LARGE SCALE GENOMIC DNA]</scope>
    <source>
        <strain evidence="6 7">SCRP324</strain>
    </source>
</reference>
<evidence type="ECO:0000256" key="4">
    <source>
        <dbReference type="SAM" id="MobiDB-lite"/>
    </source>
</evidence>
<comment type="caution">
    <text evidence="6">The sequence shown here is derived from an EMBL/GenBank/DDBJ whole genome shotgun (WGS) entry which is preliminary data.</text>
</comment>
<organism evidence="6 7">
    <name type="scientific">Phytophthora rubi</name>
    <dbReference type="NCBI Taxonomy" id="129364"/>
    <lineage>
        <taxon>Eukaryota</taxon>
        <taxon>Sar</taxon>
        <taxon>Stramenopiles</taxon>
        <taxon>Oomycota</taxon>
        <taxon>Peronosporomycetes</taxon>
        <taxon>Peronosporales</taxon>
        <taxon>Peronosporaceae</taxon>
        <taxon>Phytophthora</taxon>
    </lineage>
</organism>
<dbReference type="GO" id="GO:0005576">
    <property type="term" value="C:extracellular region"/>
    <property type="evidence" value="ECO:0007669"/>
    <property type="project" value="UniProtKB-SubCell"/>
</dbReference>
<feature type="region of interest" description="Disordered" evidence="4">
    <location>
        <begin position="1"/>
        <end position="20"/>
    </location>
</feature>
<evidence type="ECO:0000313" key="7">
    <source>
        <dbReference type="Proteomes" id="UP000435112"/>
    </source>
</evidence>
<evidence type="ECO:0000256" key="2">
    <source>
        <dbReference type="ARBA" id="ARBA00004613"/>
    </source>
</evidence>
<dbReference type="InterPro" id="IPR045379">
    <property type="entry name" value="Crinkler_N"/>
</dbReference>
<protein>
    <recommendedName>
        <fullName evidence="5">Crinkler effector protein N-terminal domain-containing protein</fullName>
    </recommendedName>
</protein>